<protein>
    <recommendedName>
        <fullName evidence="1">Pesticidal crystal protein domain-containing protein</fullName>
    </recommendedName>
</protein>
<reference evidence="2 3" key="1">
    <citation type="journal article" date="2011" name="Genome Res.">
        <title>Phylogeny-wide analysis of social amoeba genomes highlights ancient origins for complex intercellular communication.</title>
        <authorList>
            <person name="Heidel A.J."/>
            <person name="Lawal H.M."/>
            <person name="Felder M."/>
            <person name="Schilde C."/>
            <person name="Helps N.R."/>
            <person name="Tunggal B."/>
            <person name="Rivero F."/>
            <person name="John U."/>
            <person name="Schleicher M."/>
            <person name="Eichinger L."/>
            <person name="Platzer M."/>
            <person name="Noegel A.A."/>
            <person name="Schaap P."/>
            <person name="Gloeckner G."/>
        </authorList>
    </citation>
    <scope>NUCLEOTIDE SEQUENCE [LARGE SCALE GENOMIC DNA]</scope>
    <source>
        <strain evidence="3">ATCC 26659 / Pp 5 / PN500</strain>
    </source>
</reference>
<dbReference type="SUPFAM" id="SSF56849">
    <property type="entry name" value="delta-Endotoxin (insectocide), N-terminal domain"/>
    <property type="match status" value="1"/>
</dbReference>
<dbReference type="Proteomes" id="UP000001396">
    <property type="component" value="Unassembled WGS sequence"/>
</dbReference>
<feature type="domain" description="Pesticidal crystal protein" evidence="1">
    <location>
        <begin position="45"/>
        <end position="278"/>
    </location>
</feature>
<accession>D3BNW7</accession>
<evidence type="ECO:0000313" key="3">
    <source>
        <dbReference type="Proteomes" id="UP000001396"/>
    </source>
</evidence>
<dbReference type="GeneID" id="31365113"/>
<dbReference type="PANTHER" id="PTHR37003">
    <property type="entry name" value="ENDOTOXIN_N DOMAIN-CONTAINING PROTEIN-RELATED"/>
    <property type="match status" value="1"/>
</dbReference>
<dbReference type="EMBL" id="ADBJ01000044">
    <property type="protein sequence ID" value="EFA76886.1"/>
    <property type="molecule type" value="Genomic_DNA"/>
</dbReference>
<dbReference type="Gene3D" id="1.20.190.10">
    <property type="entry name" value="Pesticidal crystal protein, N-terminal domain"/>
    <property type="match status" value="1"/>
</dbReference>
<dbReference type="InterPro" id="IPR038979">
    <property type="entry name" value="Pest_crys"/>
</dbReference>
<dbReference type="AlphaFoldDB" id="D3BNW7"/>
<dbReference type="GO" id="GO:0090729">
    <property type="term" value="F:toxin activity"/>
    <property type="evidence" value="ECO:0007669"/>
    <property type="project" value="InterPro"/>
</dbReference>
<dbReference type="GO" id="GO:0001907">
    <property type="term" value="P:symbiont-mediated killing of host cell"/>
    <property type="evidence" value="ECO:0007669"/>
    <property type="project" value="InterPro"/>
</dbReference>
<dbReference type="InterPro" id="IPR005639">
    <property type="entry name" value="Pest_crys_dom_I"/>
</dbReference>
<organism evidence="2 3">
    <name type="scientific">Heterostelium pallidum (strain ATCC 26659 / Pp 5 / PN500)</name>
    <name type="common">Cellular slime mold</name>
    <name type="synonym">Polysphondylium pallidum</name>
    <dbReference type="NCBI Taxonomy" id="670386"/>
    <lineage>
        <taxon>Eukaryota</taxon>
        <taxon>Amoebozoa</taxon>
        <taxon>Evosea</taxon>
        <taxon>Eumycetozoa</taxon>
        <taxon>Dictyostelia</taxon>
        <taxon>Acytosteliales</taxon>
        <taxon>Acytosteliaceae</taxon>
        <taxon>Heterostelium</taxon>
    </lineage>
</organism>
<dbReference type="RefSeq" id="XP_020429018.1">
    <property type="nucleotide sequence ID" value="XM_020580431.1"/>
</dbReference>
<dbReference type="PANTHER" id="PTHR37003:SF2">
    <property type="entry name" value="PESTICIDAL CRYSTAL PROTEIN N-TERMINAL DOMAIN-CONTAINING PROTEIN"/>
    <property type="match status" value="1"/>
</dbReference>
<keyword evidence="3" id="KW-1185">Reference proteome</keyword>
<dbReference type="InParanoid" id="D3BNW7"/>
<proteinExistence type="predicted"/>
<evidence type="ECO:0000259" key="1">
    <source>
        <dbReference type="Pfam" id="PF03945"/>
    </source>
</evidence>
<dbReference type="Pfam" id="PF03945">
    <property type="entry name" value="Endotoxin_N"/>
    <property type="match status" value="1"/>
</dbReference>
<gene>
    <name evidence="2" type="ORF">PPL_09638</name>
</gene>
<evidence type="ECO:0000313" key="2">
    <source>
        <dbReference type="EMBL" id="EFA76886.1"/>
    </source>
</evidence>
<comment type="caution">
    <text evidence="2">The sequence shown here is derived from an EMBL/GenBank/DDBJ whole genome shotgun (WGS) entry which is preliminary data.</text>
</comment>
<name>D3BNW7_HETP5</name>
<sequence>MTTTAPTAHTRSTFLSAQVDKLVRFTTNQWTPENLSSSEAFKSQVVAALSQSPKNGSSLAFAASGFLTYSANDWKTTDKEYKGKMMMIEISNYHYQDSIIQLIGDALPIYDANVVDAIMRGCALSFQNYTSHLKIWQNNKTSEALKEAMRITFNHFETDLATYYMSMCTKPGYEVDELDEFAAIANFHLIVLRDVCIYGTQWGFKDNTVNLYKNKLKTCIVDYEAYACDIYEKGYNKVLDQIAANPPKYQVTRWNKINEYKRNMNRFVFDYVSNFWYYNIDLFPNGVNVERVRYIFSDIMGIPCTSSGTALDRPVEEIIKVMNNNKRYLGELQSIDYYRSTTGTRIINIQPNYWSWESSSNKPGSKFGGQTLNGTTEKKTVIIDSCNPAVKNTKFSAVSDLVPRSITFENGQIMQPATMRPETPPSGATDIENQYISVDGITKLKDISYSNHKIATIVGVGVNKMGTMKDFTEKEVVDAITIGFSLNDTFTENMLMKDIVSVVDAQKFATIDNDSYYKNPFMSVNQVMFGNHAMHFYTRSKCSYYFNKESDQSSEYYFAIYIESYYGTEATTIKVISPKNNDTLLGTFTLKPGDKHVIIPMDNNYKCKFGNAINAGVQLELQSGDCHIVSLLFTPGHLTPFTRTNVSRGAKQRNENYQVPG</sequence>
<dbReference type="InterPro" id="IPR036716">
    <property type="entry name" value="Pest_crys_N_sf"/>
</dbReference>